<evidence type="ECO:0000313" key="3">
    <source>
        <dbReference type="Proteomes" id="UP000824469"/>
    </source>
</evidence>
<feature type="non-terminal residue" evidence="2">
    <location>
        <position position="160"/>
    </location>
</feature>
<evidence type="ECO:0000313" key="2">
    <source>
        <dbReference type="EMBL" id="KAH9303408.1"/>
    </source>
</evidence>
<dbReference type="AlphaFoldDB" id="A0AA38CV55"/>
<feature type="region of interest" description="Disordered" evidence="1">
    <location>
        <begin position="130"/>
        <end position="160"/>
    </location>
</feature>
<proteinExistence type="predicted"/>
<comment type="caution">
    <text evidence="2">The sequence shown here is derived from an EMBL/GenBank/DDBJ whole genome shotgun (WGS) entry which is preliminary data.</text>
</comment>
<organism evidence="2 3">
    <name type="scientific">Taxus chinensis</name>
    <name type="common">Chinese yew</name>
    <name type="synonym">Taxus wallichiana var. chinensis</name>
    <dbReference type="NCBI Taxonomy" id="29808"/>
    <lineage>
        <taxon>Eukaryota</taxon>
        <taxon>Viridiplantae</taxon>
        <taxon>Streptophyta</taxon>
        <taxon>Embryophyta</taxon>
        <taxon>Tracheophyta</taxon>
        <taxon>Spermatophyta</taxon>
        <taxon>Pinopsida</taxon>
        <taxon>Pinidae</taxon>
        <taxon>Conifers II</taxon>
        <taxon>Cupressales</taxon>
        <taxon>Taxaceae</taxon>
        <taxon>Taxus</taxon>
    </lineage>
</organism>
<accession>A0AA38CV55</accession>
<dbReference type="EMBL" id="JAHRHJ020000009">
    <property type="protein sequence ID" value="KAH9303408.1"/>
    <property type="molecule type" value="Genomic_DNA"/>
</dbReference>
<sequence>MPTPASVPEDPSDKDKEVQSTELLGVTDASIAVATSAPLASQLESTAAQTLSVMSSLSLGPLASPADSSSSFAWVQPLVDKRKRKSSSQSLGPNFDVVAALLGTTPSRAKKARTTSRTVSDAQGQQFLEIAKPTVDKPESNLLTSDLELSRIPMGESTPE</sequence>
<dbReference type="Proteomes" id="UP000824469">
    <property type="component" value="Unassembled WGS sequence"/>
</dbReference>
<gene>
    <name evidence="2" type="ORF">KI387_014991</name>
</gene>
<reference evidence="2 3" key="1">
    <citation type="journal article" date="2021" name="Nat. Plants">
        <title>The Taxus genome provides insights into paclitaxel biosynthesis.</title>
        <authorList>
            <person name="Xiong X."/>
            <person name="Gou J."/>
            <person name="Liao Q."/>
            <person name="Li Y."/>
            <person name="Zhou Q."/>
            <person name="Bi G."/>
            <person name="Li C."/>
            <person name="Du R."/>
            <person name="Wang X."/>
            <person name="Sun T."/>
            <person name="Guo L."/>
            <person name="Liang H."/>
            <person name="Lu P."/>
            <person name="Wu Y."/>
            <person name="Zhang Z."/>
            <person name="Ro D.K."/>
            <person name="Shang Y."/>
            <person name="Huang S."/>
            <person name="Yan J."/>
        </authorList>
    </citation>
    <scope>NUCLEOTIDE SEQUENCE [LARGE SCALE GENOMIC DNA]</scope>
    <source>
        <strain evidence="2">Ta-2019</strain>
    </source>
</reference>
<evidence type="ECO:0000256" key="1">
    <source>
        <dbReference type="SAM" id="MobiDB-lite"/>
    </source>
</evidence>
<name>A0AA38CV55_TAXCH</name>
<protein>
    <submittedName>
        <fullName evidence="2">Uncharacterized protein</fullName>
    </submittedName>
</protein>
<keyword evidence="3" id="KW-1185">Reference proteome</keyword>